<comment type="caution">
    <text evidence="1">The sequence shown here is derived from an EMBL/GenBank/DDBJ whole genome shotgun (WGS) entry which is preliminary data.</text>
</comment>
<accession>X1J9E0</accession>
<name>X1J9E0_9ZZZZ</name>
<dbReference type="AlphaFoldDB" id="X1J9E0"/>
<protein>
    <submittedName>
        <fullName evidence="1">Uncharacterized protein</fullName>
    </submittedName>
</protein>
<dbReference type="InterPro" id="IPR021272">
    <property type="entry name" value="DUF2851"/>
</dbReference>
<evidence type="ECO:0000313" key="1">
    <source>
        <dbReference type="EMBL" id="GAH78115.1"/>
    </source>
</evidence>
<dbReference type="Pfam" id="PF11013">
    <property type="entry name" value="DUF2851"/>
    <property type="match status" value="1"/>
</dbReference>
<organism evidence="1">
    <name type="scientific">marine sediment metagenome</name>
    <dbReference type="NCBI Taxonomy" id="412755"/>
    <lineage>
        <taxon>unclassified sequences</taxon>
        <taxon>metagenomes</taxon>
        <taxon>ecological metagenomes</taxon>
    </lineage>
</organism>
<sequence>MWHDTKTATNLQNGKDVPTLALYKHVKDPTGQWADGIGLPTSLNMRCFKATERLTIEAMTEFLDNAGEERFFTKVVRLQVDLAQMGASQCLYQGIMGALGYSKNNLPFLELARRLPLQVLESVTQGEVSDEEYLARRQALLLGTAGLLPSQRPNPCP</sequence>
<feature type="non-terminal residue" evidence="1">
    <location>
        <position position="157"/>
    </location>
</feature>
<gene>
    <name evidence="1" type="ORF">S03H2_62567</name>
</gene>
<dbReference type="EMBL" id="BARU01040472">
    <property type="protein sequence ID" value="GAH78115.1"/>
    <property type="molecule type" value="Genomic_DNA"/>
</dbReference>
<reference evidence="1" key="1">
    <citation type="journal article" date="2014" name="Front. Microbiol.">
        <title>High frequency of phylogenetically diverse reductive dehalogenase-homologous genes in deep subseafloor sedimentary metagenomes.</title>
        <authorList>
            <person name="Kawai M."/>
            <person name="Futagami T."/>
            <person name="Toyoda A."/>
            <person name="Takaki Y."/>
            <person name="Nishi S."/>
            <person name="Hori S."/>
            <person name="Arai W."/>
            <person name="Tsubouchi T."/>
            <person name="Morono Y."/>
            <person name="Uchiyama I."/>
            <person name="Ito T."/>
            <person name="Fujiyama A."/>
            <person name="Inagaki F."/>
            <person name="Takami H."/>
        </authorList>
    </citation>
    <scope>NUCLEOTIDE SEQUENCE</scope>
    <source>
        <strain evidence="1">Expedition CK06-06</strain>
    </source>
</reference>
<proteinExistence type="predicted"/>